<dbReference type="EMBL" id="JBHSFA010000002">
    <property type="protein sequence ID" value="MFC4541223.1"/>
    <property type="molecule type" value="Genomic_DNA"/>
</dbReference>
<dbReference type="AlphaFoldDB" id="A0ABD5PLG7"/>
<dbReference type="Proteomes" id="UP001595898">
    <property type="component" value="Unassembled WGS sequence"/>
</dbReference>
<gene>
    <name evidence="1" type="ORF">ACFO5R_04695</name>
</gene>
<evidence type="ECO:0000313" key="1">
    <source>
        <dbReference type="EMBL" id="MFC4541223.1"/>
    </source>
</evidence>
<dbReference type="PANTHER" id="PTHR37953:SF1">
    <property type="entry name" value="UPF0127 PROTEIN MJ1496"/>
    <property type="match status" value="1"/>
</dbReference>
<evidence type="ECO:0000313" key="2">
    <source>
        <dbReference type="Proteomes" id="UP001595898"/>
    </source>
</evidence>
<sequence>MALERVWKGLLVIGACSIVLVLLVQGGVVSAPWSPDEGEVRVVDDEDDEEPKAVVEVEVADTRSERYTGLSDHDSLEPGTGMLFVHEREGDRTYVMREMDFDIDIIFIDADREITTIAHARAPEPGEDGEDLEYSGEAKWVLEVPRGYANETGIEVGDEVEIDLESNEVSVTAVAPSEPRADAIESAVADPIGEQTYFDS</sequence>
<dbReference type="Gene3D" id="2.60.120.1140">
    <property type="entry name" value="Protein of unknown function DUF192"/>
    <property type="match status" value="1"/>
</dbReference>
<dbReference type="RefSeq" id="WP_250139361.1">
    <property type="nucleotide sequence ID" value="NZ_JALIQP010000001.1"/>
</dbReference>
<dbReference type="InterPro" id="IPR038695">
    <property type="entry name" value="Saro_0823-like_sf"/>
</dbReference>
<dbReference type="PANTHER" id="PTHR37953">
    <property type="entry name" value="UPF0127 PROTEIN MJ1496"/>
    <property type="match status" value="1"/>
</dbReference>
<comment type="caution">
    <text evidence="1">The sequence shown here is derived from an EMBL/GenBank/DDBJ whole genome shotgun (WGS) entry which is preliminary data.</text>
</comment>
<name>A0ABD5PLG7_9EURY</name>
<protein>
    <submittedName>
        <fullName evidence="1">DUF192 domain-containing protein</fullName>
    </submittedName>
</protein>
<accession>A0ABD5PLG7</accession>
<dbReference type="InterPro" id="IPR003795">
    <property type="entry name" value="DUF192"/>
</dbReference>
<reference evidence="1 2" key="1">
    <citation type="journal article" date="2019" name="Int. J. Syst. Evol. Microbiol.">
        <title>The Global Catalogue of Microorganisms (GCM) 10K type strain sequencing project: providing services to taxonomists for standard genome sequencing and annotation.</title>
        <authorList>
            <consortium name="The Broad Institute Genomics Platform"/>
            <consortium name="The Broad Institute Genome Sequencing Center for Infectious Disease"/>
            <person name="Wu L."/>
            <person name="Ma J."/>
        </authorList>
    </citation>
    <scope>NUCLEOTIDE SEQUENCE [LARGE SCALE GENOMIC DNA]</scope>
    <source>
        <strain evidence="1 2">WLHS5</strain>
    </source>
</reference>
<dbReference type="Pfam" id="PF02643">
    <property type="entry name" value="DUF192"/>
    <property type="match status" value="1"/>
</dbReference>
<proteinExistence type="predicted"/>
<keyword evidence="2" id="KW-1185">Reference proteome</keyword>
<organism evidence="1 2">
    <name type="scientific">Halosolutus amylolyticus</name>
    <dbReference type="NCBI Taxonomy" id="2932267"/>
    <lineage>
        <taxon>Archaea</taxon>
        <taxon>Methanobacteriati</taxon>
        <taxon>Methanobacteriota</taxon>
        <taxon>Stenosarchaea group</taxon>
        <taxon>Halobacteria</taxon>
        <taxon>Halobacteriales</taxon>
        <taxon>Natrialbaceae</taxon>
        <taxon>Halosolutus</taxon>
    </lineage>
</organism>